<keyword evidence="1" id="KW-0472">Membrane</keyword>
<gene>
    <name evidence="2" type="ORF">BH747_11420</name>
</gene>
<proteinExistence type="predicted"/>
<protein>
    <submittedName>
        <fullName evidence="2">Uncharacterized protein</fullName>
    </submittedName>
</protein>
<name>A0A1V8YI56_9ENTE</name>
<dbReference type="AlphaFoldDB" id="A0A1V8YI56"/>
<keyword evidence="1" id="KW-0812">Transmembrane</keyword>
<evidence type="ECO:0000313" key="3">
    <source>
        <dbReference type="Proteomes" id="UP000192477"/>
    </source>
</evidence>
<evidence type="ECO:0000256" key="1">
    <source>
        <dbReference type="SAM" id="Phobius"/>
    </source>
</evidence>
<comment type="caution">
    <text evidence="2">The sequence shown here is derived from an EMBL/GenBank/DDBJ whole genome shotgun (WGS) entry which is preliminary data.</text>
</comment>
<sequence length="168" mass="18868">MAHKRNKRKKSTYIIIVASLLFLLLGIGGYFYFNQSPPQVVAGVPDVDENISKLNNDELLKKMQDEVDKDNIRIVLKHEVELDGDGKANVDIRNVGANAYNIQVEYYLASNQKKLYASGLIPPNNGISSVTFENMPSSGTHNLKIYYKIYDKKELINTTTIDGTLKIS</sequence>
<feature type="transmembrane region" description="Helical" evidence="1">
    <location>
        <begin position="12"/>
        <end position="33"/>
    </location>
</feature>
<dbReference type="OrthoDB" id="2186734at2"/>
<dbReference type="Proteomes" id="UP000192477">
    <property type="component" value="Unassembled WGS sequence"/>
</dbReference>
<evidence type="ECO:0000313" key="2">
    <source>
        <dbReference type="EMBL" id="OQO68613.1"/>
    </source>
</evidence>
<organism evidence="2 3">
    <name type="scientific">Enterococcus villorum</name>
    <dbReference type="NCBI Taxonomy" id="112904"/>
    <lineage>
        <taxon>Bacteria</taxon>
        <taxon>Bacillati</taxon>
        <taxon>Bacillota</taxon>
        <taxon>Bacilli</taxon>
        <taxon>Lactobacillales</taxon>
        <taxon>Enterococcaceae</taxon>
        <taxon>Enterococcus</taxon>
    </lineage>
</organism>
<reference evidence="2 3" key="1">
    <citation type="journal article" date="2017" name="BMC Microbiol.">
        <title>Comparative genomics of Enterococcus spp. isolated from bovine feces.</title>
        <authorList>
            <person name="Beukers A.G."/>
            <person name="Zaheer R."/>
            <person name="Goji N."/>
            <person name="Amoako K.K."/>
            <person name="Chaves A.V."/>
            <person name="Ward M.P."/>
            <person name="McAllister T.A."/>
        </authorList>
    </citation>
    <scope>NUCLEOTIDE SEQUENCE [LARGE SCALE GENOMIC DNA]</scope>
    <source>
        <strain evidence="2 3">F1129D 143</strain>
    </source>
</reference>
<accession>A0A1V8YI56</accession>
<dbReference type="RefSeq" id="WP_081184627.1">
    <property type="nucleotide sequence ID" value="NZ_MJEA01000015.1"/>
</dbReference>
<dbReference type="EMBL" id="MJEA01000015">
    <property type="protein sequence ID" value="OQO68613.1"/>
    <property type="molecule type" value="Genomic_DNA"/>
</dbReference>
<keyword evidence="1" id="KW-1133">Transmembrane helix</keyword>